<sequence>MRNVHMAQGKMRSKPDGFLHLNNYSHIGASGMAGVLFERIFTERQQEIVGCSLLEIAGNDPALVHFKHNVWRFKKEFLNEHFQSVVYGTCRLLRKSPALLASIAITEEEQNVKKRVVGWPKG</sequence>
<evidence type="ECO:0000313" key="1">
    <source>
        <dbReference type="EMBL" id="AXG66370.1"/>
    </source>
</evidence>
<name>A0A384ZVU8_9CAUD</name>
<organism evidence="1 2">
    <name type="scientific">Dickeya phage vB_DsoP_JA10</name>
    <dbReference type="NCBI Taxonomy" id="2283033"/>
    <lineage>
        <taxon>Viruses</taxon>
        <taxon>Duplodnaviria</taxon>
        <taxon>Heunggongvirae</taxon>
        <taxon>Uroviricota</taxon>
        <taxon>Caudoviricetes</taxon>
        <taxon>Autographivirales</taxon>
        <taxon>Autotranscriptaviridae</taxon>
        <taxon>Studiervirinae</taxon>
        <taxon>Ningirsuvirus</taxon>
        <taxon>Ningirsuvirus JA10</taxon>
    </lineage>
</organism>
<protein>
    <submittedName>
        <fullName evidence="1">Uncharacterized protein</fullName>
    </submittedName>
</protein>
<proteinExistence type="predicted"/>
<dbReference type="EMBL" id="MH460459">
    <property type="protein sequence ID" value="AXG66370.1"/>
    <property type="molecule type" value="Genomic_DNA"/>
</dbReference>
<keyword evidence="2" id="KW-1185">Reference proteome</keyword>
<gene>
    <name evidence="1" type="ORF">JA10_017</name>
</gene>
<accession>A0A384ZVU8</accession>
<evidence type="ECO:0000313" key="2">
    <source>
        <dbReference type="Proteomes" id="UP000263220"/>
    </source>
</evidence>
<reference evidence="1 2" key="1">
    <citation type="journal article" date="2018" name="Front. Microbiol.">
        <title>Jumbo Bacteriophages Are Represented Within an Increasing Diversity of Environmental Viruses Infecting the Emerging Phytopathogen, Dickeya solani.</title>
        <authorList>
            <person name="Day A.W."/>
            <person name="Ahn J."/>
            <person name="Salmond G.P.C."/>
        </authorList>
    </citation>
    <scope>NUCLEOTIDE SEQUENCE [LARGE SCALE GENOMIC DNA]</scope>
</reference>
<dbReference type="Proteomes" id="UP000263220">
    <property type="component" value="Segment"/>
</dbReference>